<dbReference type="GeneID" id="48274853"/>
<evidence type="ECO:0000313" key="1">
    <source>
        <dbReference type="EMBL" id="AVK95058.1"/>
    </source>
</evidence>
<dbReference type="EMBL" id="CP019980">
    <property type="protein sequence ID" value="AVK95058.1"/>
    <property type="molecule type" value="Genomic_DNA"/>
</dbReference>
<organism evidence="1 3">
    <name type="scientific">Lysinibacillus sphaericus</name>
    <name type="common">Bacillus sphaericus</name>
    <dbReference type="NCBI Taxonomy" id="1421"/>
    <lineage>
        <taxon>Bacteria</taxon>
        <taxon>Bacillati</taxon>
        <taxon>Bacillota</taxon>
        <taxon>Bacilli</taxon>
        <taxon>Bacillales</taxon>
        <taxon>Bacillaceae</taxon>
        <taxon>Lysinibacillus</taxon>
    </lineage>
</organism>
<dbReference type="RefSeq" id="WP_024364053.1">
    <property type="nucleotide sequence ID" value="NZ_BJNS01000042.1"/>
</dbReference>
<evidence type="ECO:0000313" key="2">
    <source>
        <dbReference type="EMBL" id="SUV19652.1"/>
    </source>
</evidence>
<gene>
    <name evidence="1" type="ORF">LS41612_01490</name>
    <name evidence="2" type="ORF">NCTC10338_04508</name>
</gene>
<name>A0A2S0JVF8_LYSSH</name>
<reference evidence="1 3" key="1">
    <citation type="submission" date="2017-03" db="EMBL/GenBank/DDBJ databases">
        <title>The whole genome sequencing and assembly of Lysinibacillus sphaericus DSM 28T strain.</title>
        <authorList>
            <person name="Lee Y.-J."/>
            <person name="Yi H."/>
            <person name="Bahn Y.-S."/>
            <person name="Kim J.F."/>
            <person name="Lee D.-W."/>
        </authorList>
    </citation>
    <scope>NUCLEOTIDE SEQUENCE [LARGE SCALE GENOMIC DNA]</scope>
    <source>
        <strain evidence="1 3">DSM 28</strain>
    </source>
</reference>
<protein>
    <recommendedName>
        <fullName evidence="5">Thioredoxin domain-containing protein</fullName>
    </recommendedName>
</protein>
<dbReference type="AlphaFoldDB" id="A0A2S0JVF8"/>
<sequence length="159" mass="17978">MISFPKEHHKFLKQNVDPIEKGDYLVNAEVKNGLFLSDLVSNHLFIVFLSTSCSACEAAFEAIDSVLQTNPKLNTCFLIDTDLQNLNAIKEALPNQNMIFSFPYNKMNETFGFARAPWGIAVNKELQIISSGPFGKIETLDRMLKPFKYQIGEIIESQK</sequence>
<evidence type="ECO:0000313" key="3">
    <source>
        <dbReference type="Proteomes" id="UP000238825"/>
    </source>
</evidence>
<accession>A0A2S0JVF8</accession>
<dbReference type="EMBL" id="UFSZ01000001">
    <property type="protein sequence ID" value="SUV19652.1"/>
    <property type="molecule type" value="Genomic_DNA"/>
</dbReference>
<dbReference type="Proteomes" id="UP000255295">
    <property type="component" value="Unassembled WGS sequence"/>
</dbReference>
<reference evidence="2 4" key="2">
    <citation type="submission" date="2018-06" db="EMBL/GenBank/DDBJ databases">
        <authorList>
            <consortium name="Pathogen Informatics"/>
            <person name="Doyle S."/>
        </authorList>
    </citation>
    <scope>NUCLEOTIDE SEQUENCE [LARGE SCALE GENOMIC DNA]</scope>
    <source>
        <strain evidence="2 4">NCTC10338</strain>
    </source>
</reference>
<dbReference type="Proteomes" id="UP000238825">
    <property type="component" value="Chromosome"/>
</dbReference>
<proteinExistence type="predicted"/>
<evidence type="ECO:0008006" key="5">
    <source>
        <dbReference type="Google" id="ProtNLM"/>
    </source>
</evidence>
<evidence type="ECO:0000313" key="4">
    <source>
        <dbReference type="Proteomes" id="UP000255295"/>
    </source>
</evidence>